<dbReference type="OrthoDB" id="2448315at2759"/>
<sequence length="111" mass="12379">MKGIYNLRAPKQKPTDVVDVLPTMDYIQSLGSNSEITILNLAQKMALLLALMSGSQPSNLQRIDLTSIFQLQNGISVNILNPKEAKIFRAHGGTKEQNKTLFIESYERTSE</sequence>
<evidence type="ECO:0000313" key="1">
    <source>
        <dbReference type="EMBL" id="RIB12964.1"/>
    </source>
</evidence>
<protein>
    <submittedName>
        <fullName evidence="1">Uncharacterized protein</fullName>
    </submittedName>
</protein>
<evidence type="ECO:0000313" key="2">
    <source>
        <dbReference type="Proteomes" id="UP000266673"/>
    </source>
</evidence>
<comment type="caution">
    <text evidence="1">The sequence shown here is derived from an EMBL/GenBank/DDBJ whole genome shotgun (WGS) entry which is preliminary data.</text>
</comment>
<accession>A0A397URY3</accession>
<dbReference type="AlphaFoldDB" id="A0A397URY3"/>
<dbReference type="Proteomes" id="UP000266673">
    <property type="component" value="Unassembled WGS sequence"/>
</dbReference>
<keyword evidence="2" id="KW-1185">Reference proteome</keyword>
<reference evidence="1 2" key="1">
    <citation type="submission" date="2018-06" db="EMBL/GenBank/DDBJ databases">
        <title>Comparative genomics reveals the genomic features of Rhizophagus irregularis, R. cerebriforme, R. diaphanum and Gigaspora rosea, and their symbiotic lifestyle signature.</title>
        <authorList>
            <person name="Morin E."/>
            <person name="San Clemente H."/>
            <person name="Chen E.C.H."/>
            <person name="De La Providencia I."/>
            <person name="Hainaut M."/>
            <person name="Kuo A."/>
            <person name="Kohler A."/>
            <person name="Murat C."/>
            <person name="Tang N."/>
            <person name="Roy S."/>
            <person name="Loubradou J."/>
            <person name="Henrissat B."/>
            <person name="Grigoriev I.V."/>
            <person name="Corradi N."/>
            <person name="Roux C."/>
            <person name="Martin F.M."/>
        </authorList>
    </citation>
    <scope>NUCLEOTIDE SEQUENCE [LARGE SCALE GENOMIC DNA]</scope>
    <source>
        <strain evidence="1 2">DAOM 194757</strain>
    </source>
</reference>
<dbReference type="EMBL" id="QKWP01000973">
    <property type="protein sequence ID" value="RIB12964.1"/>
    <property type="molecule type" value="Genomic_DNA"/>
</dbReference>
<organism evidence="1 2">
    <name type="scientific">Gigaspora rosea</name>
    <dbReference type="NCBI Taxonomy" id="44941"/>
    <lineage>
        <taxon>Eukaryota</taxon>
        <taxon>Fungi</taxon>
        <taxon>Fungi incertae sedis</taxon>
        <taxon>Mucoromycota</taxon>
        <taxon>Glomeromycotina</taxon>
        <taxon>Glomeromycetes</taxon>
        <taxon>Diversisporales</taxon>
        <taxon>Gigasporaceae</taxon>
        <taxon>Gigaspora</taxon>
    </lineage>
</organism>
<proteinExistence type="predicted"/>
<name>A0A397URY3_9GLOM</name>
<gene>
    <name evidence="1" type="ORF">C2G38_2199270</name>
</gene>
<dbReference type="STRING" id="44941.A0A397URY3"/>